<evidence type="ECO:0000313" key="2">
    <source>
        <dbReference type="Proteomes" id="UP000007102"/>
    </source>
</evidence>
<dbReference type="EMBL" id="CP002543">
    <property type="protein sequence ID" value="ADY73953.1"/>
    <property type="molecule type" value="Genomic_DNA"/>
</dbReference>
<organism evidence="1 2">
    <name type="scientific">Desulfurobacterium thermolithotrophum (strain DSM 11699 / BSA)</name>
    <dbReference type="NCBI Taxonomy" id="868864"/>
    <lineage>
        <taxon>Bacteria</taxon>
        <taxon>Pseudomonadati</taxon>
        <taxon>Aquificota</taxon>
        <taxon>Aquificia</taxon>
        <taxon>Desulfurobacteriales</taxon>
        <taxon>Desulfurobacteriaceae</taxon>
        <taxon>Desulfurobacterium</taxon>
    </lineage>
</organism>
<name>F0S175_DESTD</name>
<reference evidence="2" key="2">
    <citation type="submission" date="2011-02" db="EMBL/GenBank/DDBJ databases">
        <title>The complete genome of Desulfurobacterium thermolithotrophum DSM 11699.</title>
        <authorList>
            <consortium name="US DOE Joint Genome Institute (JGI-PGF)"/>
            <person name="Lucas S."/>
            <person name="Copeland A."/>
            <person name="Lapidus A."/>
            <person name="Bruce D."/>
            <person name="Goodwin L."/>
            <person name="Pitluck S."/>
            <person name="Kyrpides N."/>
            <person name="Mavromatis K."/>
            <person name="Pagani I."/>
            <person name="Ivanova N."/>
            <person name="Mikhailova N."/>
            <person name="Daligault H."/>
            <person name="Detter J.C."/>
            <person name="Tapia R."/>
            <person name="Han C."/>
            <person name="Land M."/>
            <person name="Hauser L."/>
            <person name="Markowitz V."/>
            <person name="Cheng J.-F."/>
            <person name="Hugenholtz P."/>
            <person name="Woyke T."/>
            <person name="Wu D."/>
            <person name="Spring S."/>
            <person name="Brambilla E."/>
            <person name="Klenk H.-P."/>
            <person name="Eisen J.A."/>
        </authorList>
    </citation>
    <scope>NUCLEOTIDE SEQUENCE [LARGE SCALE GENOMIC DNA]</scope>
    <source>
        <strain evidence="2">DSM 11699 / BSA</strain>
    </source>
</reference>
<accession>F0S175</accession>
<reference evidence="1 2" key="1">
    <citation type="journal article" date="2011" name="Stand. Genomic Sci.">
        <title>Complete genome sequence of the thermophilic sulfur-reducer Desulfurobacterium thermolithotrophum type strain (BSA(T)) from a deep-sea hydrothermal vent.</title>
        <authorList>
            <person name="Goker M."/>
            <person name="Daligault H."/>
            <person name="Mwirichia R."/>
            <person name="Lapidus A."/>
            <person name="Lucas S."/>
            <person name="Deshpande S."/>
            <person name="Pagani I."/>
            <person name="Tapia R."/>
            <person name="Cheng J.F."/>
            <person name="Goodwin L."/>
            <person name="Pitluck S."/>
            <person name="Liolios K."/>
            <person name="Ivanova N."/>
            <person name="Mavromatis K."/>
            <person name="Mikhailova N."/>
            <person name="Pati A."/>
            <person name="Chen A."/>
            <person name="Palaniappan K."/>
            <person name="Han C."/>
            <person name="Land M."/>
            <person name="Hauser L."/>
            <person name="Pan C."/>
            <person name="Brambilla E.M."/>
            <person name="Rohde M."/>
            <person name="Spring S."/>
            <person name="Sikorski J."/>
            <person name="Wirth R."/>
            <person name="Detter J.C."/>
            <person name="Woyke T."/>
            <person name="Bristow J."/>
            <person name="Eisen J.A."/>
            <person name="Markowitz V."/>
            <person name="Hugenholtz P."/>
            <person name="Kyrpides N.C."/>
            <person name="Klenk H.P."/>
        </authorList>
    </citation>
    <scope>NUCLEOTIDE SEQUENCE [LARGE SCALE GENOMIC DNA]</scope>
    <source>
        <strain evidence="2">DSM 11699 / BSA</strain>
    </source>
</reference>
<evidence type="ECO:0008006" key="3">
    <source>
        <dbReference type="Google" id="ProtNLM"/>
    </source>
</evidence>
<gene>
    <name evidence="1" type="ordered locus">Dester_1320</name>
</gene>
<protein>
    <recommendedName>
        <fullName evidence="3">Cell division protein ZapA</fullName>
    </recommendedName>
</protein>
<dbReference type="OrthoDB" id="542469at2"/>
<proteinExistence type="predicted"/>
<dbReference type="HOGENOM" id="CLU_193779_1_0_0"/>
<dbReference type="AlphaFoldDB" id="F0S175"/>
<dbReference type="Proteomes" id="UP000007102">
    <property type="component" value="Chromosome"/>
</dbReference>
<sequence>MAKITINGKEYDIEKLPKEAIDLISSIRFVDAEVQKLQNQIKIHLAARALYMQQLQNLLDKLPVGSDEKIKFS</sequence>
<dbReference type="Pfam" id="PF20045">
    <property type="entry name" value="DUF6447"/>
    <property type="match status" value="1"/>
</dbReference>
<evidence type="ECO:0000313" key="1">
    <source>
        <dbReference type="EMBL" id="ADY73953.1"/>
    </source>
</evidence>
<dbReference type="InterPro" id="IPR045615">
    <property type="entry name" value="DUF6447"/>
</dbReference>
<dbReference type="STRING" id="868864.Dester_1320"/>
<dbReference type="RefSeq" id="WP_013638903.1">
    <property type="nucleotide sequence ID" value="NC_015185.1"/>
</dbReference>
<dbReference type="KEGG" id="dte:Dester_1320"/>
<dbReference type="InParanoid" id="F0S175"/>
<keyword evidence="2" id="KW-1185">Reference proteome</keyword>